<reference evidence="4 5" key="1">
    <citation type="submission" date="2023-05" db="EMBL/GenBank/DDBJ databases">
        <title>Lithophilousrod everest ZFBP1038 complete genpme.</title>
        <authorList>
            <person name="Tian M."/>
        </authorList>
    </citation>
    <scope>NUCLEOTIDE SEQUENCE [LARGE SCALE GENOMIC DNA]</scope>
    <source>
        <strain evidence="4 5">ZFBP1038</strain>
    </source>
</reference>
<evidence type="ECO:0000313" key="5">
    <source>
        <dbReference type="Proteomes" id="UP001209083"/>
    </source>
</evidence>
<name>A0ABY8QWX3_9MICO</name>
<keyword evidence="5" id="KW-1185">Reference proteome</keyword>
<evidence type="ECO:0000313" key="4">
    <source>
        <dbReference type="EMBL" id="WGW13532.1"/>
    </source>
</evidence>
<evidence type="ECO:0000256" key="2">
    <source>
        <dbReference type="ARBA" id="ARBA00023027"/>
    </source>
</evidence>
<proteinExistence type="predicted"/>
<dbReference type="InterPro" id="IPR006140">
    <property type="entry name" value="D-isomer_DH_NAD-bd"/>
</dbReference>
<evidence type="ECO:0000256" key="1">
    <source>
        <dbReference type="ARBA" id="ARBA00023002"/>
    </source>
</evidence>
<dbReference type="SUPFAM" id="SSF51735">
    <property type="entry name" value="NAD(P)-binding Rossmann-fold domains"/>
    <property type="match status" value="1"/>
</dbReference>
<dbReference type="InterPro" id="IPR036291">
    <property type="entry name" value="NAD(P)-bd_dom_sf"/>
</dbReference>
<gene>
    <name evidence="4" type="ORF">LWF01_07185</name>
</gene>
<accession>A0ABY8QWX3</accession>
<evidence type="ECO:0000259" key="3">
    <source>
        <dbReference type="Pfam" id="PF02826"/>
    </source>
</evidence>
<dbReference type="PROSITE" id="PS00671">
    <property type="entry name" value="D_2_HYDROXYACID_DH_3"/>
    <property type="match status" value="1"/>
</dbReference>
<dbReference type="PANTHER" id="PTHR43333:SF1">
    <property type="entry name" value="D-ISOMER SPECIFIC 2-HYDROXYACID DEHYDROGENASE NAD-BINDING DOMAIN-CONTAINING PROTEIN"/>
    <property type="match status" value="1"/>
</dbReference>
<feature type="domain" description="D-isomer specific 2-hydroxyacid dehydrogenase NAD-binding" evidence="3">
    <location>
        <begin position="99"/>
        <end position="268"/>
    </location>
</feature>
<dbReference type="Pfam" id="PF02826">
    <property type="entry name" value="2-Hacid_dh_C"/>
    <property type="match status" value="1"/>
</dbReference>
<dbReference type="Gene3D" id="3.40.50.720">
    <property type="entry name" value="NAD(P)-binding Rossmann-like Domain"/>
    <property type="match status" value="2"/>
</dbReference>
<protein>
    <submittedName>
        <fullName evidence="4">NAD(P)-dependent oxidoreductase</fullName>
    </submittedName>
</protein>
<dbReference type="RefSeq" id="WP_349640354.1">
    <property type="nucleotide sequence ID" value="NZ_CP090958.1"/>
</dbReference>
<sequence>MRDAKELRVFVGPEQVPVLEEAVLAGGAALSGLREADAIIYYGDDDPETLRQMMHDGVQWVQLPHAGIEPWTGAGLVREAPVFTCAAGMYGEAVAEHALALMLAAARGLATHAMASEWRSAVSHSFAGSTVAIIGAGGIGAALARIMAPFSIQVNVVSDRPVDFPVVRRVPRTEYRSILHDADYLVLAAPATPETAKMISTQELHLMKKDSWLINVARGELVDTGALVDALTKGDIGGAALDVTDPEPLPQGHPLWELPNVLITPHCANTRESYWRGLAERTRNNVRHIVTTGGFVGLEGRVVPSRGY</sequence>
<keyword evidence="2" id="KW-0520">NAD</keyword>
<dbReference type="Proteomes" id="UP001209083">
    <property type="component" value="Chromosome"/>
</dbReference>
<organism evidence="4 5">
    <name type="scientific">Saxibacter everestensis</name>
    <dbReference type="NCBI Taxonomy" id="2909229"/>
    <lineage>
        <taxon>Bacteria</taxon>
        <taxon>Bacillati</taxon>
        <taxon>Actinomycetota</taxon>
        <taxon>Actinomycetes</taxon>
        <taxon>Micrococcales</taxon>
        <taxon>Brevibacteriaceae</taxon>
        <taxon>Saxibacter</taxon>
    </lineage>
</organism>
<keyword evidence="1" id="KW-0560">Oxidoreductase</keyword>
<dbReference type="EMBL" id="CP090958">
    <property type="protein sequence ID" value="WGW13532.1"/>
    <property type="molecule type" value="Genomic_DNA"/>
</dbReference>
<dbReference type="PANTHER" id="PTHR43333">
    <property type="entry name" value="2-HACID_DH_C DOMAIN-CONTAINING PROTEIN"/>
    <property type="match status" value="1"/>
</dbReference>
<dbReference type="InterPro" id="IPR029753">
    <property type="entry name" value="D-isomer_DH_CS"/>
</dbReference>